<organism evidence="2 3">
    <name type="scientific">Blastocystis sp. subtype 1 (strain ATCC 50177 / NandII)</name>
    <dbReference type="NCBI Taxonomy" id="478820"/>
    <lineage>
        <taxon>Eukaryota</taxon>
        <taxon>Sar</taxon>
        <taxon>Stramenopiles</taxon>
        <taxon>Bigyra</taxon>
        <taxon>Opalozoa</taxon>
        <taxon>Opalinata</taxon>
        <taxon>Blastocystidae</taxon>
        <taxon>Blastocystis</taxon>
    </lineage>
</organism>
<dbReference type="EMBL" id="LXWW01000016">
    <property type="protein sequence ID" value="OAO17831.1"/>
    <property type="molecule type" value="Genomic_DNA"/>
</dbReference>
<evidence type="ECO:0000313" key="2">
    <source>
        <dbReference type="EMBL" id="OAO17831.1"/>
    </source>
</evidence>
<evidence type="ECO:0000313" key="3">
    <source>
        <dbReference type="Proteomes" id="UP000078348"/>
    </source>
</evidence>
<keyword evidence="3" id="KW-1185">Reference proteome</keyword>
<accession>A0A196SNN0</accession>
<dbReference type="AlphaFoldDB" id="A0A196SNN0"/>
<protein>
    <submittedName>
        <fullName evidence="2">Uncharacterized protein</fullName>
    </submittedName>
</protein>
<feature type="compositionally biased region" description="Basic and acidic residues" evidence="1">
    <location>
        <begin position="15"/>
        <end position="25"/>
    </location>
</feature>
<dbReference type="Proteomes" id="UP000078348">
    <property type="component" value="Unassembled WGS sequence"/>
</dbReference>
<name>A0A196SNN0_BLAHN</name>
<reference evidence="2 3" key="1">
    <citation type="submission" date="2016-05" db="EMBL/GenBank/DDBJ databases">
        <title>Nuclear genome of Blastocystis sp. subtype 1 NandII.</title>
        <authorList>
            <person name="Gentekaki E."/>
            <person name="Curtis B."/>
            <person name="Stairs C."/>
            <person name="Eme L."/>
            <person name="Herman E."/>
            <person name="Klimes V."/>
            <person name="Arias M.C."/>
            <person name="Elias M."/>
            <person name="Hilliou F."/>
            <person name="Klute M."/>
            <person name="Malik S.-B."/>
            <person name="Pightling A."/>
            <person name="Rachubinski R."/>
            <person name="Salas D."/>
            <person name="Schlacht A."/>
            <person name="Suga H."/>
            <person name="Archibald J."/>
            <person name="Ball S.G."/>
            <person name="Clark G."/>
            <person name="Dacks J."/>
            <person name="Van Der Giezen M."/>
            <person name="Tsaousis A."/>
            <person name="Roger A."/>
        </authorList>
    </citation>
    <scope>NUCLEOTIDE SEQUENCE [LARGE SCALE GENOMIC DNA]</scope>
    <source>
        <strain evidence="3">ATCC 50177 / NandII</strain>
    </source>
</reference>
<gene>
    <name evidence="2" type="ORF">AV274_0434</name>
</gene>
<evidence type="ECO:0000256" key="1">
    <source>
        <dbReference type="SAM" id="MobiDB-lite"/>
    </source>
</evidence>
<proteinExistence type="predicted"/>
<comment type="caution">
    <text evidence="2">The sequence shown here is derived from an EMBL/GenBank/DDBJ whole genome shotgun (WGS) entry which is preliminary data.</text>
</comment>
<feature type="region of interest" description="Disordered" evidence="1">
    <location>
        <begin position="1"/>
        <end position="48"/>
    </location>
</feature>
<sequence>MPPAPSFKPSGGLFGKKEEEKKEDAPMPPPPSFSHTPLTKPAAPSKPRSTHDLLAELKHFYSQPLTLLLDAINSSVENVCTAPALEVAETDFSELDAVMETLAAEMEEEEEAFREIARGVECLNLQMLELEKKKEVVEGVSLKQIGKEIQEKDAAFAREYALLEKVKANLAALETKTKQVAGSMNALKDAMVVEYEFKCASYTETLQFLQKRSQAVYEELSAKKAQLCERIQTAEASRPPQGARLRSSGIRGCFPQPVCVEATAVSEATMVGEALRWEERKEEEANEDKEWVRERNRVILEKGKATEAAGWEDTAPETQKELAEELIDALMKARL</sequence>